<protein>
    <submittedName>
        <fullName evidence="3">Putative short chain dehydrogenase protein</fullName>
    </submittedName>
</protein>
<dbReference type="Gene3D" id="3.40.50.720">
    <property type="entry name" value="NAD(P)-binding Rossmann-like Domain"/>
    <property type="match status" value="2"/>
</dbReference>
<dbReference type="EMBL" id="KB933100">
    <property type="protein sequence ID" value="EOO00328.1"/>
    <property type="molecule type" value="Genomic_DNA"/>
</dbReference>
<accession>R8BLU4</accession>
<evidence type="ECO:0000256" key="1">
    <source>
        <dbReference type="ARBA" id="ARBA00006484"/>
    </source>
</evidence>
<dbReference type="KEGG" id="tmn:UCRPA7_4231"/>
<dbReference type="OrthoDB" id="1933717at2759"/>
<gene>
    <name evidence="3" type="ORF">UCRPA7_4231</name>
</gene>
<keyword evidence="2" id="KW-0560">Oxidoreductase</keyword>
<dbReference type="PRINTS" id="PR00081">
    <property type="entry name" value="GDHRDH"/>
</dbReference>
<dbReference type="AlphaFoldDB" id="R8BLU4"/>
<dbReference type="GO" id="GO:0016491">
    <property type="term" value="F:oxidoreductase activity"/>
    <property type="evidence" value="ECO:0007669"/>
    <property type="project" value="UniProtKB-KW"/>
</dbReference>
<proteinExistence type="inferred from homology"/>
<dbReference type="PANTHER" id="PTHR42901:SF1">
    <property type="entry name" value="ALCOHOL DEHYDROGENASE"/>
    <property type="match status" value="1"/>
</dbReference>
<dbReference type="SUPFAM" id="SSF51735">
    <property type="entry name" value="NAD(P)-binding Rossmann-fold domains"/>
    <property type="match status" value="1"/>
</dbReference>
<dbReference type="RefSeq" id="XP_007914995.1">
    <property type="nucleotide sequence ID" value="XM_007916804.1"/>
</dbReference>
<dbReference type="InterPro" id="IPR036291">
    <property type="entry name" value="NAD(P)-bd_dom_sf"/>
</dbReference>
<dbReference type="PANTHER" id="PTHR42901">
    <property type="entry name" value="ALCOHOL DEHYDROGENASE"/>
    <property type="match status" value="1"/>
</dbReference>
<evidence type="ECO:0000313" key="3">
    <source>
        <dbReference type="EMBL" id="EOO00328.1"/>
    </source>
</evidence>
<sequence>MTSLRESPLPLVRKDTYAAISPSNPKLSQAGKTILVTGGGYGVGYAIANSFAQASASTIILVGRREAILQSAAEKVKADSAEINPNLNVHVHTVDVTDHGSTTRLWGWLVEKGLVIDVLILNAGRQSPFKTLLELGLEEVWNFYQILINVSTAGTWDFVSCRPVPVYPLTKSSGTMLLEQIAQDVPSDVMRIMNYHPGLIQTDATKDIFPDPAAVPWETPELGGDFAVWLASPDAAFLHGRYVEATWDVDDLLSDKFRERLDNDPFLLKVGVLGFHP</sequence>
<dbReference type="InterPro" id="IPR002347">
    <property type="entry name" value="SDR_fam"/>
</dbReference>
<dbReference type="eggNOG" id="KOG1205">
    <property type="taxonomic scope" value="Eukaryota"/>
</dbReference>
<evidence type="ECO:0000256" key="2">
    <source>
        <dbReference type="ARBA" id="ARBA00023002"/>
    </source>
</evidence>
<dbReference type="HOGENOM" id="CLU_010194_8_2_1"/>
<reference evidence="4" key="1">
    <citation type="journal article" date="2013" name="Genome Announc.">
        <title>Draft genome sequence of the ascomycete Phaeoacremonium aleophilum strain UCR-PA7, a causal agent of the esca disease complex in grapevines.</title>
        <authorList>
            <person name="Blanco-Ulate B."/>
            <person name="Rolshausen P."/>
            <person name="Cantu D."/>
        </authorList>
    </citation>
    <scope>NUCLEOTIDE SEQUENCE [LARGE SCALE GENOMIC DNA]</scope>
    <source>
        <strain evidence="4">UCR-PA7</strain>
    </source>
</reference>
<name>R8BLU4_PHAM7</name>
<comment type="similarity">
    <text evidence="1">Belongs to the short-chain dehydrogenases/reductases (SDR) family.</text>
</comment>
<dbReference type="Proteomes" id="UP000014074">
    <property type="component" value="Unassembled WGS sequence"/>
</dbReference>
<organism evidence="3 4">
    <name type="scientific">Phaeoacremonium minimum (strain UCR-PA7)</name>
    <name type="common">Esca disease fungus</name>
    <name type="synonym">Togninia minima</name>
    <dbReference type="NCBI Taxonomy" id="1286976"/>
    <lineage>
        <taxon>Eukaryota</taxon>
        <taxon>Fungi</taxon>
        <taxon>Dikarya</taxon>
        <taxon>Ascomycota</taxon>
        <taxon>Pezizomycotina</taxon>
        <taxon>Sordariomycetes</taxon>
        <taxon>Sordariomycetidae</taxon>
        <taxon>Togniniales</taxon>
        <taxon>Togniniaceae</taxon>
        <taxon>Phaeoacremonium</taxon>
    </lineage>
</organism>
<dbReference type="GeneID" id="19324661"/>
<keyword evidence="4" id="KW-1185">Reference proteome</keyword>
<dbReference type="Pfam" id="PF00106">
    <property type="entry name" value="adh_short"/>
    <property type="match status" value="1"/>
</dbReference>
<evidence type="ECO:0000313" key="4">
    <source>
        <dbReference type="Proteomes" id="UP000014074"/>
    </source>
</evidence>